<reference evidence="4" key="1">
    <citation type="submission" date="2017-06" db="EMBL/GenBank/DDBJ databases">
        <title>Novel phages from South African skin metaviromes.</title>
        <authorList>
            <person name="van Zyl L.J."/>
            <person name="Abrahams Y."/>
            <person name="Stander E.A."/>
            <person name="Kirby B.M."/>
            <person name="Clavaud C."/>
            <person name="Farcet C."/>
            <person name="Breton L."/>
            <person name="Trindade M.I."/>
        </authorList>
    </citation>
    <scope>NUCLEOTIDE SEQUENCE</scope>
</reference>
<evidence type="ECO:0000256" key="1">
    <source>
        <dbReference type="ARBA" id="ARBA00022950"/>
    </source>
</evidence>
<keyword evidence="1" id="KW-1188">Viral release from host cell</keyword>
<dbReference type="InterPro" id="IPR006427">
    <property type="entry name" value="Portal_HK97"/>
</dbReference>
<dbReference type="NCBIfam" id="TIGR01537">
    <property type="entry name" value="portal_HK97"/>
    <property type="match status" value="1"/>
</dbReference>
<dbReference type="Pfam" id="PF04860">
    <property type="entry name" value="Phage_portal"/>
    <property type="match status" value="1"/>
</dbReference>
<evidence type="ECO:0008006" key="5">
    <source>
        <dbReference type="Google" id="ProtNLM"/>
    </source>
</evidence>
<organism evidence="4">
    <name type="scientific">uncultured Caudovirales phage</name>
    <dbReference type="NCBI Taxonomy" id="2100421"/>
    <lineage>
        <taxon>Viruses</taxon>
        <taxon>Duplodnaviria</taxon>
        <taxon>Heunggongvirae</taxon>
        <taxon>Uroviricota</taxon>
        <taxon>Caudoviricetes</taxon>
        <taxon>Peduoviridae</taxon>
        <taxon>Maltschvirus</taxon>
        <taxon>Maltschvirus maltsch</taxon>
    </lineage>
</organism>
<sequence>MGLFDKLFRKNKEISWMYDLELLQDTSSKAYIKRMALNVVVEYVARTIAQSEFRVKESDHVTKDDMYYLLNVRPNPNQNATQFWQKFIYKLLVDNEALIIKSDDDYLYVADDFEHETELGLLPHRFNSVMVNDYKYNRYFSMDDVIYLEYANEKLNKFSLGLFEDYGEVFGRMLNMQLKKNQIRGVLNISSTQLSTKAIQDYIDMIFNTFEKNQVAVVPLTKGLEYEEHSTNNSSANGSDFKELRQAIEDILIYIARIVGVSPSLILGENADLEKAIEATNQFCFKPLTKKLERELNAKLFFKDEYLKEHKRIEIVGIDKKNPIELAEAIDKLRSSGTYTGNQIRVMLGDEPGDDEHLDEYVLTKNYESVSPTEGGETNNE</sequence>
<keyword evidence="2" id="KW-1171">Viral genome ejection through host cell envelope</keyword>
<keyword evidence="1" id="KW-0118">Viral capsid assembly</keyword>
<evidence type="ECO:0000256" key="3">
    <source>
        <dbReference type="ARBA" id="ARBA00023219"/>
    </source>
</evidence>
<proteinExistence type="predicted"/>
<keyword evidence="3" id="KW-0231">Viral genome packaging</keyword>
<evidence type="ECO:0000256" key="2">
    <source>
        <dbReference type="ARBA" id="ARBA00023009"/>
    </source>
</evidence>
<gene>
    <name evidence="4" type="ORF">7F7_24</name>
</gene>
<dbReference type="InterPro" id="IPR006944">
    <property type="entry name" value="Phage/GTA_portal"/>
</dbReference>
<evidence type="ECO:0000313" key="4">
    <source>
        <dbReference type="EMBL" id="ASN70464.1"/>
    </source>
</evidence>
<keyword evidence="2" id="KW-1162">Viral penetration into host cytoplasm</keyword>
<keyword evidence="2" id="KW-1160">Virus entry into host cell</keyword>
<accession>A0A2H4J5C5</accession>
<protein>
    <recommendedName>
        <fullName evidence="5">Phage portal protein</fullName>
    </recommendedName>
</protein>
<name>A0A2H4J5C5_9CAUD</name>
<dbReference type="EMBL" id="MF417907">
    <property type="protein sequence ID" value="ASN70464.1"/>
    <property type="molecule type" value="Genomic_DNA"/>
</dbReference>